<dbReference type="InterPro" id="IPR018060">
    <property type="entry name" value="HTH_AraC"/>
</dbReference>
<dbReference type="SUPFAM" id="SSF52317">
    <property type="entry name" value="Class I glutamine amidotransferase-like"/>
    <property type="match status" value="1"/>
</dbReference>
<dbReference type="PANTHER" id="PTHR43130">
    <property type="entry name" value="ARAC-FAMILY TRANSCRIPTIONAL REGULATOR"/>
    <property type="match status" value="1"/>
</dbReference>
<dbReference type="PANTHER" id="PTHR43130:SF3">
    <property type="entry name" value="HTH-TYPE TRANSCRIPTIONAL REGULATOR RV1931C"/>
    <property type="match status" value="1"/>
</dbReference>
<dbReference type="eggNOG" id="COG4977">
    <property type="taxonomic scope" value="Bacteria"/>
</dbReference>
<dbReference type="GO" id="GO:0043565">
    <property type="term" value="F:sequence-specific DNA binding"/>
    <property type="evidence" value="ECO:0007669"/>
    <property type="project" value="InterPro"/>
</dbReference>
<dbReference type="InterPro" id="IPR009057">
    <property type="entry name" value="Homeodomain-like_sf"/>
</dbReference>
<dbReference type="Gene3D" id="3.40.50.880">
    <property type="match status" value="1"/>
</dbReference>
<dbReference type="SMART" id="SM00342">
    <property type="entry name" value="HTH_ARAC"/>
    <property type="match status" value="1"/>
</dbReference>
<dbReference type="EMBL" id="FPAW01000014">
    <property type="protein sequence ID" value="SFT93930.1"/>
    <property type="molecule type" value="Genomic_DNA"/>
</dbReference>
<organism evidence="4 5">
    <name type="scientific">Sedimentitalea nanhaiensis</name>
    <dbReference type="NCBI Taxonomy" id="999627"/>
    <lineage>
        <taxon>Bacteria</taxon>
        <taxon>Pseudomonadati</taxon>
        <taxon>Pseudomonadota</taxon>
        <taxon>Alphaproteobacteria</taxon>
        <taxon>Rhodobacterales</taxon>
        <taxon>Paracoccaceae</taxon>
        <taxon>Sedimentitalea</taxon>
    </lineage>
</organism>
<dbReference type="RefSeq" id="WP_027263928.1">
    <property type="nucleotide sequence ID" value="NZ_FPAW01000014.1"/>
</dbReference>
<evidence type="ECO:0000313" key="4">
    <source>
        <dbReference type="EMBL" id="SFT93930.1"/>
    </source>
</evidence>
<dbReference type="Pfam" id="PF12833">
    <property type="entry name" value="HTH_18"/>
    <property type="match status" value="1"/>
</dbReference>
<dbReference type="STRING" id="999627.SAMN05216236_11418"/>
<evidence type="ECO:0000256" key="1">
    <source>
        <dbReference type="ARBA" id="ARBA00023015"/>
    </source>
</evidence>
<protein>
    <submittedName>
        <fullName evidence="4">Transcriptional regulator, AraC family with amidase-like domain</fullName>
    </submittedName>
</protein>
<evidence type="ECO:0000259" key="3">
    <source>
        <dbReference type="PROSITE" id="PS01124"/>
    </source>
</evidence>
<dbReference type="CDD" id="cd03136">
    <property type="entry name" value="GATase1_AraC_ArgR_like"/>
    <property type="match status" value="1"/>
</dbReference>
<sequence length="336" mass="36867">MVTVNNSPAVLGFLIFPGFPMACLTSAIEPLRAANEIAGQTAFAWKLISETGDRVRSSAAVSFDPDLALRDVEDLNYLFLLSSPLAPFATAKATQGHLRRLARHGMTLGGVSGGVFPMARAGLLEDHVCSVHWCYEAAFAAEFPHLRTTDDVIVIDRQRQTASGAAAVFDLMLHLIDQTLGEDVTTEVACWFQHPLVRGQGVRQKIPTVRGESTSDMLPETVAQAVRIFASHIEDPLNVADVARIVGVSPRQLERLFKGSTGRSPSQYYRSLRMNAARQLVQYSRDTMTQIALAVGYATATPMVAHYREAFGLTPQQDRKKINLFRVENNRSIPSV</sequence>
<keyword evidence="5" id="KW-1185">Reference proteome</keyword>
<gene>
    <name evidence="4" type="ORF">SAMN05216236_11418</name>
</gene>
<proteinExistence type="predicted"/>
<dbReference type="AlphaFoldDB" id="A0A1I7C3B0"/>
<dbReference type="InterPro" id="IPR052158">
    <property type="entry name" value="INH-QAR"/>
</dbReference>
<evidence type="ECO:0000256" key="2">
    <source>
        <dbReference type="ARBA" id="ARBA00023163"/>
    </source>
</evidence>
<keyword evidence="2" id="KW-0804">Transcription</keyword>
<feature type="domain" description="HTH araC/xylS-type" evidence="3">
    <location>
        <begin position="223"/>
        <end position="321"/>
    </location>
</feature>
<dbReference type="GO" id="GO:0003700">
    <property type="term" value="F:DNA-binding transcription factor activity"/>
    <property type="evidence" value="ECO:0007669"/>
    <property type="project" value="InterPro"/>
</dbReference>
<accession>A0A1I7C3B0</accession>
<dbReference type="Gene3D" id="1.10.10.60">
    <property type="entry name" value="Homeodomain-like"/>
    <property type="match status" value="1"/>
</dbReference>
<dbReference type="SUPFAM" id="SSF46689">
    <property type="entry name" value="Homeodomain-like"/>
    <property type="match status" value="2"/>
</dbReference>
<dbReference type="InterPro" id="IPR029062">
    <property type="entry name" value="Class_I_gatase-like"/>
</dbReference>
<evidence type="ECO:0000313" key="5">
    <source>
        <dbReference type="Proteomes" id="UP000182466"/>
    </source>
</evidence>
<keyword evidence="1" id="KW-0805">Transcription regulation</keyword>
<name>A0A1I7C3B0_9RHOB</name>
<reference evidence="4 5" key="1">
    <citation type="submission" date="2016-10" db="EMBL/GenBank/DDBJ databases">
        <authorList>
            <person name="de Groot N.N."/>
        </authorList>
    </citation>
    <scope>NUCLEOTIDE SEQUENCE [LARGE SCALE GENOMIC DNA]</scope>
    <source>
        <strain evidence="4 5">CGMCC 1.10959</strain>
    </source>
</reference>
<dbReference type="PROSITE" id="PS01124">
    <property type="entry name" value="HTH_ARAC_FAMILY_2"/>
    <property type="match status" value="1"/>
</dbReference>
<dbReference type="Proteomes" id="UP000182466">
    <property type="component" value="Unassembled WGS sequence"/>
</dbReference>